<evidence type="ECO:0000256" key="1">
    <source>
        <dbReference type="SAM" id="MobiDB-lite"/>
    </source>
</evidence>
<sequence>MQKLQDLFMELFQQPVAQASLRRFLSVFSDWISTGDADEQEPDLPPVIKQIFPRYDLIVQELQNIKMACIKDSAFNSEIKMLLKFVMLSLREQGFASASDWVTEGRIVIENLKNSIEDEKYRGPAKRLIRNLVAMADQLWEGGIATDTSLAIEKCLATVISKSLQVSDGLQSDQGAGVGVSYGWDVMGDFERLIQDLSQNVVPVPLPSIVWKREGSEICLDSVVLQFPTLTSSNIHLNSIMEFDQNTNRLCRRWHIKISGLEVEAKNVAFNCAITSILGGRMADVGELSLLIPSQSLEIDVKFTIQPPTIRRGVATALQQSQEQIWRKHPMATAVHQTLYSDHSPRAPAVNGHQSSAHEFGRRMSESSVMDMGRATTRAGIRFGREVPYTVAEGTSSTTRVISRILYPNQPQCSSNTYQRLDQVEQRLANLVSAERAAWTLPRRRFSYSNGVGIRTESEQESEQETNDVNVNIRESLAEVFDHPPMTSRTSAIYNAFADTGRIDQKGFVELNDCRVHIRKLDVDVHETKHPIVQSMMHPILVHQLRKALEQTSQQAILDTVDLINTSVDEIMGLTDEELQKRHGGEPLRLQPVEYNTTHRTLDTPKQSSNIVYATPLISTNY</sequence>
<proteinExistence type="predicted"/>
<organism evidence="2 3">
    <name type="scientific">Mortierella polycephala</name>
    <dbReference type="NCBI Taxonomy" id="41804"/>
    <lineage>
        <taxon>Eukaryota</taxon>
        <taxon>Fungi</taxon>
        <taxon>Fungi incertae sedis</taxon>
        <taxon>Mucoromycota</taxon>
        <taxon>Mortierellomycotina</taxon>
        <taxon>Mortierellomycetes</taxon>
        <taxon>Mortierellales</taxon>
        <taxon>Mortierellaceae</taxon>
        <taxon>Mortierella</taxon>
    </lineage>
</organism>
<evidence type="ECO:0000313" key="2">
    <source>
        <dbReference type="EMBL" id="KAG0259072.1"/>
    </source>
</evidence>
<reference evidence="2" key="1">
    <citation type="journal article" date="2020" name="Fungal Divers.">
        <title>Resolving the Mortierellaceae phylogeny through synthesis of multi-gene phylogenetics and phylogenomics.</title>
        <authorList>
            <person name="Vandepol N."/>
            <person name="Liber J."/>
            <person name="Desiro A."/>
            <person name="Na H."/>
            <person name="Kennedy M."/>
            <person name="Barry K."/>
            <person name="Grigoriev I.V."/>
            <person name="Miller A.N."/>
            <person name="O'Donnell K."/>
            <person name="Stajich J.E."/>
            <person name="Bonito G."/>
        </authorList>
    </citation>
    <scope>NUCLEOTIDE SEQUENCE</scope>
    <source>
        <strain evidence="2">KOD948</strain>
    </source>
</reference>
<dbReference type="PANTHER" id="PTHR31138">
    <property type="entry name" value="CHROMOSOME 19, WHOLE GENOME SHOTGUN SEQUENCE"/>
    <property type="match status" value="1"/>
</dbReference>
<dbReference type="EMBL" id="JAAAJA010000197">
    <property type="protein sequence ID" value="KAG0259072.1"/>
    <property type="molecule type" value="Genomic_DNA"/>
</dbReference>
<dbReference type="PANTHER" id="PTHR31138:SF1">
    <property type="entry name" value="PDZ DOMAIN-CONTAINING PROTEIN"/>
    <property type="match status" value="1"/>
</dbReference>
<feature type="region of interest" description="Disordered" evidence="1">
    <location>
        <begin position="346"/>
        <end position="370"/>
    </location>
</feature>
<keyword evidence="3" id="KW-1185">Reference proteome</keyword>
<name>A0A9P6U4B4_9FUNG</name>
<dbReference type="OrthoDB" id="19394at2759"/>
<comment type="caution">
    <text evidence="2">The sequence shown here is derived from an EMBL/GenBank/DDBJ whole genome shotgun (WGS) entry which is preliminary data.</text>
</comment>
<evidence type="ECO:0000313" key="3">
    <source>
        <dbReference type="Proteomes" id="UP000726737"/>
    </source>
</evidence>
<dbReference type="Proteomes" id="UP000726737">
    <property type="component" value="Unassembled WGS sequence"/>
</dbReference>
<accession>A0A9P6U4B4</accession>
<gene>
    <name evidence="2" type="ORF">BG011_002852</name>
</gene>
<protein>
    <submittedName>
        <fullName evidence="2">Uncharacterized protein</fullName>
    </submittedName>
</protein>
<dbReference type="AlphaFoldDB" id="A0A9P6U4B4"/>